<name>A0A3B0MJN0_9GAMM</name>
<gene>
    <name evidence="1" type="ORF">ARTV_2543</name>
</gene>
<protein>
    <recommendedName>
        <fullName evidence="2">Bacteriophage protein</fullName>
    </recommendedName>
</protein>
<dbReference type="AlphaFoldDB" id="A0A3B0MJN0"/>
<dbReference type="Pfam" id="PF11681">
    <property type="entry name" value="Phage_Tube_PhiTE"/>
    <property type="match status" value="1"/>
</dbReference>
<evidence type="ECO:0000313" key="1">
    <source>
        <dbReference type="EMBL" id="SSW96229.1"/>
    </source>
</evidence>
<dbReference type="NCBIfam" id="NF047581">
    <property type="entry name" value="gp105_phage_fam"/>
    <property type="match status" value="1"/>
</dbReference>
<accession>A0A3B0MJN0</accession>
<evidence type="ECO:0008006" key="2">
    <source>
        <dbReference type="Google" id="ProtNLM"/>
    </source>
</evidence>
<dbReference type="EMBL" id="UFQR01000011">
    <property type="protein sequence ID" value="SSW96229.1"/>
    <property type="molecule type" value="Genomic_DNA"/>
</dbReference>
<dbReference type="InterPro" id="IPR021695">
    <property type="entry name" value="Phage_KPP10_Orf10"/>
</dbReference>
<organism evidence="1">
    <name type="scientific">Arsenophonus endosymbiont of Trialeurodes vaporariorum</name>
    <dbReference type="NCBI Taxonomy" id="235567"/>
    <lineage>
        <taxon>Bacteria</taxon>
        <taxon>Pseudomonadati</taxon>
        <taxon>Pseudomonadota</taxon>
        <taxon>Gammaproteobacteria</taxon>
        <taxon>Enterobacterales</taxon>
        <taxon>Morganellaceae</taxon>
        <taxon>Arsenophonus</taxon>
    </lineage>
</organism>
<reference evidence="1" key="1">
    <citation type="submission" date="2018-04" db="EMBL/GenBank/DDBJ databases">
        <authorList>
            <person name="Go L.Y."/>
            <person name="Mitchell J.A."/>
        </authorList>
    </citation>
    <scope>NUCLEOTIDE SEQUENCE</scope>
    <source>
        <strain evidence="1">ARTV</strain>
    </source>
</reference>
<sequence length="146" mass="15193">MAAYSFVDVSATLTGPTGVIHLGAGSANSEEGIVVTMTEAKNTMTIGADGEGMHTLHGGKSGTVTVSLIKASPVNKKLMIAYNAQSVSSALWGNNVIVIRNPVSGDIIAARSCAFQKIPDLQNAKEANVLAWVFDCIKIDALLGEF</sequence>
<proteinExistence type="predicted"/>